<evidence type="ECO:0000313" key="1">
    <source>
        <dbReference type="EMBL" id="PVZ93970.1"/>
    </source>
</evidence>
<organism evidence="1 2">
    <name type="scientific">Amnibacterium flavum</name>
    <dbReference type="NCBI Taxonomy" id="2173173"/>
    <lineage>
        <taxon>Bacteria</taxon>
        <taxon>Bacillati</taxon>
        <taxon>Actinomycetota</taxon>
        <taxon>Actinomycetes</taxon>
        <taxon>Micrococcales</taxon>
        <taxon>Microbacteriaceae</taxon>
        <taxon>Amnibacterium</taxon>
    </lineage>
</organism>
<protein>
    <submittedName>
        <fullName evidence="1">Uncharacterized protein</fullName>
    </submittedName>
</protein>
<dbReference type="Proteomes" id="UP000244893">
    <property type="component" value="Unassembled WGS sequence"/>
</dbReference>
<name>A0A2V1HSN8_9MICO</name>
<dbReference type="OrthoDB" id="5121090at2"/>
<sequence>MTQTETSIRKTWVAFGPNGATASIHETDAGFSVNSLGRETYHGVYESLEVAKRAISTRSDGDVTFEAH</sequence>
<reference evidence="1 2" key="1">
    <citation type="submission" date="2018-05" db="EMBL/GenBank/DDBJ databases">
        <title>Amnibacterium sp. M8JJ-5, whole genome shotgun sequence.</title>
        <authorList>
            <person name="Tuo L."/>
        </authorList>
    </citation>
    <scope>NUCLEOTIDE SEQUENCE [LARGE SCALE GENOMIC DNA]</scope>
    <source>
        <strain evidence="1 2">M8JJ-5</strain>
    </source>
</reference>
<comment type="caution">
    <text evidence="1">The sequence shown here is derived from an EMBL/GenBank/DDBJ whole genome shotgun (WGS) entry which is preliminary data.</text>
</comment>
<evidence type="ECO:0000313" key="2">
    <source>
        <dbReference type="Proteomes" id="UP000244893"/>
    </source>
</evidence>
<proteinExistence type="predicted"/>
<gene>
    <name evidence="1" type="ORF">DDQ50_09415</name>
</gene>
<keyword evidence="2" id="KW-1185">Reference proteome</keyword>
<dbReference type="EMBL" id="QEOP01000002">
    <property type="protein sequence ID" value="PVZ93970.1"/>
    <property type="molecule type" value="Genomic_DNA"/>
</dbReference>
<accession>A0A2V1HSN8</accession>
<dbReference type="RefSeq" id="WP_116756484.1">
    <property type="nucleotide sequence ID" value="NZ_JBHUEX010000001.1"/>
</dbReference>
<dbReference type="AlphaFoldDB" id="A0A2V1HSN8"/>